<keyword evidence="1" id="KW-0812">Transmembrane</keyword>
<dbReference type="Proteomes" id="UP000440125">
    <property type="component" value="Unassembled WGS sequence"/>
</dbReference>
<feature type="transmembrane region" description="Helical" evidence="1">
    <location>
        <begin position="43"/>
        <end position="65"/>
    </location>
</feature>
<organism evidence="2 3">
    <name type="scientific">Acidianus infernus</name>
    <dbReference type="NCBI Taxonomy" id="12915"/>
    <lineage>
        <taxon>Archaea</taxon>
        <taxon>Thermoproteota</taxon>
        <taxon>Thermoprotei</taxon>
        <taxon>Sulfolobales</taxon>
        <taxon>Sulfolobaceae</taxon>
        <taxon>Acidianus</taxon>
    </lineage>
</organism>
<dbReference type="OrthoDB" id="382083at2157"/>
<reference evidence="2 3" key="1">
    <citation type="submission" date="2019-10" db="EMBL/GenBank/DDBJ databases">
        <title>Genome Sequences from Six Type Strain Members of the Archaeal Family Sulfolobaceae: Acidianus ambivalens, Acidianus infernus, Metallosphaera prunae, Stygiolobus azoricus, Sulfolobus metallicus, and Sulfurisphaera ohwakuensis.</title>
        <authorList>
            <person name="Counts J.A."/>
            <person name="Kelly R.M."/>
        </authorList>
    </citation>
    <scope>NUCLEOTIDE SEQUENCE [LARGE SCALE GENOMIC DNA]</scope>
    <source>
        <strain evidence="2 3">DSM 3191</strain>
    </source>
</reference>
<dbReference type="EMBL" id="WFIY01000003">
    <property type="protein sequence ID" value="MUM63687.1"/>
    <property type="molecule type" value="Genomic_DNA"/>
</dbReference>
<keyword evidence="3" id="KW-1185">Reference proteome</keyword>
<comment type="caution">
    <text evidence="2">The sequence shown here is derived from an EMBL/GenBank/DDBJ whole genome shotgun (WGS) entry which is preliminary data.</text>
</comment>
<accession>A0A6A9QK29</accession>
<evidence type="ECO:0000313" key="2">
    <source>
        <dbReference type="EMBL" id="MUM63687.1"/>
    </source>
</evidence>
<dbReference type="RefSeq" id="WP_155862282.1">
    <property type="nucleotide sequence ID" value="NZ_WFIY01000003.1"/>
</dbReference>
<dbReference type="AlphaFoldDB" id="A0A6A9QK29"/>
<proteinExistence type="predicted"/>
<evidence type="ECO:0000256" key="1">
    <source>
        <dbReference type="SAM" id="Phobius"/>
    </source>
</evidence>
<keyword evidence="1" id="KW-0472">Membrane</keyword>
<sequence>MESNSSITNLPTYPTYFNVTNISCIKPGYPLILSQNPPSTPWYIQYLPELILIAGIASTVLTFYFSPGLRGAVKRLFLRK</sequence>
<protein>
    <submittedName>
        <fullName evidence="2">Uncharacterized protein</fullName>
    </submittedName>
</protein>
<keyword evidence="1" id="KW-1133">Transmembrane helix</keyword>
<evidence type="ECO:0000313" key="3">
    <source>
        <dbReference type="Proteomes" id="UP000440125"/>
    </source>
</evidence>
<name>A0A6A9QK29_ACIIN</name>
<gene>
    <name evidence="2" type="ORF">D1867_00085</name>
</gene>